<accession>A0ACC3SDU2</accession>
<evidence type="ECO:0000313" key="2">
    <source>
        <dbReference type="Proteomes" id="UP001320706"/>
    </source>
</evidence>
<evidence type="ECO:0000313" key="1">
    <source>
        <dbReference type="EMBL" id="KAK8203567.1"/>
    </source>
</evidence>
<comment type="caution">
    <text evidence="1">The sequence shown here is derived from an EMBL/GenBank/DDBJ whole genome shotgun (WGS) entry which is preliminary data.</text>
</comment>
<gene>
    <name evidence="1" type="ORF">M8818_005214</name>
</gene>
<keyword evidence="2" id="KW-1185">Reference proteome</keyword>
<proteinExistence type="predicted"/>
<dbReference type="EMBL" id="JAMKPW020000029">
    <property type="protein sequence ID" value="KAK8203567.1"/>
    <property type="molecule type" value="Genomic_DNA"/>
</dbReference>
<protein>
    <submittedName>
        <fullName evidence="1">Uncharacterized protein</fullName>
    </submittedName>
</protein>
<organism evidence="1 2">
    <name type="scientific">Zalaria obscura</name>
    <dbReference type="NCBI Taxonomy" id="2024903"/>
    <lineage>
        <taxon>Eukaryota</taxon>
        <taxon>Fungi</taxon>
        <taxon>Dikarya</taxon>
        <taxon>Ascomycota</taxon>
        <taxon>Pezizomycotina</taxon>
        <taxon>Dothideomycetes</taxon>
        <taxon>Dothideomycetidae</taxon>
        <taxon>Dothideales</taxon>
        <taxon>Zalariaceae</taxon>
        <taxon>Zalaria</taxon>
    </lineage>
</organism>
<dbReference type="Proteomes" id="UP001320706">
    <property type="component" value="Unassembled WGS sequence"/>
</dbReference>
<sequence>MIGSSPRRHQHVGWMESVYAHNMIVSVEMHTPDSSRIPHTPYPEHSGSSAESQWRHQETSTYNYQRCIGPSCPDATSSTTTAS</sequence>
<name>A0ACC3SDU2_9PEZI</name>
<reference evidence="1" key="1">
    <citation type="submission" date="2024-02" db="EMBL/GenBank/DDBJ databases">
        <title>Metagenome Assembled Genome of Zalaria obscura JY119.</title>
        <authorList>
            <person name="Vighnesh L."/>
            <person name="Jagadeeshwari U."/>
            <person name="Venkata Ramana C."/>
            <person name="Sasikala C."/>
        </authorList>
    </citation>
    <scope>NUCLEOTIDE SEQUENCE</scope>
    <source>
        <strain evidence="1">JY119</strain>
    </source>
</reference>